<sequence length="80" mass="8962">MRSQVKKWGNSASVRIPARVLAAADMHIDQEVEMREEGGRIIIEPVAVPSYDLEDLLAAMKPENFPDEIDFGPPVGEEIW</sequence>
<keyword evidence="4" id="KW-1185">Reference proteome</keyword>
<proteinExistence type="predicted"/>
<dbReference type="PANTHER" id="PTHR40516:SF1">
    <property type="entry name" value="ANTITOXIN CHPS-RELATED"/>
    <property type="match status" value="1"/>
</dbReference>
<gene>
    <name evidence="3" type="primary">chpR</name>
    <name evidence="3" type="ORF">GCM10010833_01340</name>
</gene>
<name>A0ABQ1ISP7_9SPHN</name>
<comment type="caution">
    <text evidence="3">The sequence shown here is derived from an EMBL/GenBank/DDBJ whole genome shotgun (WGS) entry which is preliminary data.</text>
</comment>
<dbReference type="InterPro" id="IPR039052">
    <property type="entry name" value="Antitox_PemI-like"/>
</dbReference>
<evidence type="ECO:0000313" key="3">
    <source>
        <dbReference type="EMBL" id="GGB50409.1"/>
    </source>
</evidence>
<dbReference type="Proteomes" id="UP000614261">
    <property type="component" value="Unassembled WGS sequence"/>
</dbReference>
<dbReference type="Gene3D" id="2.10.260.10">
    <property type="match status" value="1"/>
</dbReference>
<dbReference type="Pfam" id="PF04014">
    <property type="entry name" value="MazE_antitoxin"/>
    <property type="match status" value="1"/>
</dbReference>
<accession>A0ABQ1ISP7</accession>
<dbReference type="InterPro" id="IPR037914">
    <property type="entry name" value="SpoVT-AbrB_sf"/>
</dbReference>
<dbReference type="PROSITE" id="PS51740">
    <property type="entry name" value="SPOVT_ABRB"/>
    <property type="match status" value="1"/>
</dbReference>
<dbReference type="InterPro" id="IPR007159">
    <property type="entry name" value="SpoVT-AbrB_dom"/>
</dbReference>
<dbReference type="SUPFAM" id="SSF89447">
    <property type="entry name" value="AbrB/MazE/MraZ-like"/>
    <property type="match status" value="1"/>
</dbReference>
<dbReference type="SMART" id="SM00966">
    <property type="entry name" value="SpoVT_AbrB"/>
    <property type="match status" value="1"/>
</dbReference>
<evidence type="ECO:0000256" key="1">
    <source>
        <dbReference type="PROSITE-ProRule" id="PRU01076"/>
    </source>
</evidence>
<organism evidence="3 4">
    <name type="scientific">Blastomonas aquatica</name>
    <dbReference type="NCBI Taxonomy" id="1510276"/>
    <lineage>
        <taxon>Bacteria</taxon>
        <taxon>Pseudomonadati</taxon>
        <taxon>Pseudomonadota</taxon>
        <taxon>Alphaproteobacteria</taxon>
        <taxon>Sphingomonadales</taxon>
        <taxon>Sphingomonadaceae</taxon>
        <taxon>Blastomonas</taxon>
    </lineage>
</organism>
<keyword evidence="1" id="KW-0238">DNA-binding</keyword>
<dbReference type="PANTHER" id="PTHR40516">
    <property type="entry name" value="ANTITOXIN CHPS-RELATED"/>
    <property type="match status" value="1"/>
</dbReference>
<feature type="domain" description="SpoVT-AbrB" evidence="2">
    <location>
        <begin position="3"/>
        <end position="48"/>
    </location>
</feature>
<evidence type="ECO:0000259" key="2">
    <source>
        <dbReference type="PROSITE" id="PS51740"/>
    </source>
</evidence>
<dbReference type="RefSeq" id="WP_188512444.1">
    <property type="nucleotide sequence ID" value="NZ_BMGD01000001.1"/>
</dbReference>
<dbReference type="EMBL" id="BMGD01000001">
    <property type="protein sequence ID" value="GGB50409.1"/>
    <property type="molecule type" value="Genomic_DNA"/>
</dbReference>
<evidence type="ECO:0000313" key="4">
    <source>
        <dbReference type="Proteomes" id="UP000614261"/>
    </source>
</evidence>
<reference evidence="4" key="1">
    <citation type="journal article" date="2019" name="Int. J. Syst. Evol. Microbiol.">
        <title>The Global Catalogue of Microorganisms (GCM) 10K type strain sequencing project: providing services to taxonomists for standard genome sequencing and annotation.</title>
        <authorList>
            <consortium name="The Broad Institute Genomics Platform"/>
            <consortium name="The Broad Institute Genome Sequencing Center for Infectious Disease"/>
            <person name="Wu L."/>
            <person name="Ma J."/>
        </authorList>
    </citation>
    <scope>NUCLEOTIDE SEQUENCE [LARGE SCALE GENOMIC DNA]</scope>
    <source>
        <strain evidence="4">CGMCC 1.12851</strain>
    </source>
</reference>
<protein>
    <submittedName>
        <fullName evidence="3">Antitoxin MazE</fullName>
    </submittedName>
</protein>